<proteinExistence type="inferred from homology"/>
<dbReference type="InterPro" id="IPR036318">
    <property type="entry name" value="FAD-bd_PCMH-like_sf"/>
</dbReference>
<evidence type="ECO:0000313" key="21">
    <source>
        <dbReference type="EMBL" id="AEV27973.1"/>
    </source>
</evidence>
<dbReference type="Gene3D" id="3.30.465.10">
    <property type="match status" value="1"/>
</dbReference>
<dbReference type="NCBIfam" id="TIGR00179">
    <property type="entry name" value="murB"/>
    <property type="match status" value="1"/>
</dbReference>
<dbReference type="RefSeq" id="WP_014268822.1">
    <property type="nucleotide sequence ID" value="NC_016633.1"/>
</dbReference>
<dbReference type="Gene3D" id="3.30.43.10">
    <property type="entry name" value="Uridine Diphospho-n-acetylenolpyruvylglucosamine Reductase, domain 2"/>
    <property type="match status" value="1"/>
</dbReference>
<evidence type="ECO:0000256" key="11">
    <source>
        <dbReference type="ARBA" id="ARBA00022857"/>
    </source>
</evidence>
<comment type="function">
    <text evidence="2 19">Cell wall formation.</text>
</comment>
<evidence type="ECO:0000256" key="12">
    <source>
        <dbReference type="ARBA" id="ARBA00022960"/>
    </source>
</evidence>
<keyword evidence="11 19" id="KW-0521">NADP</keyword>
<dbReference type="GO" id="GO:0051301">
    <property type="term" value="P:cell division"/>
    <property type="evidence" value="ECO:0007669"/>
    <property type="project" value="UniProtKB-KW"/>
</dbReference>
<keyword evidence="15 19" id="KW-0131">Cell cycle</keyword>
<dbReference type="SUPFAM" id="SSF56176">
    <property type="entry name" value="FAD-binding/transporter-associated domain-like"/>
    <property type="match status" value="1"/>
</dbReference>
<evidence type="ECO:0000256" key="16">
    <source>
        <dbReference type="ARBA" id="ARBA00023316"/>
    </source>
</evidence>
<evidence type="ECO:0000256" key="4">
    <source>
        <dbReference type="ARBA" id="ARBA00004752"/>
    </source>
</evidence>
<feature type="active site" evidence="19">
    <location>
        <position position="175"/>
    </location>
</feature>
<keyword evidence="9 19" id="KW-0285">Flavoprotein</keyword>
<keyword evidence="14 19" id="KW-0560">Oxidoreductase</keyword>
<comment type="subcellular location">
    <subcellularLocation>
        <location evidence="3 19">Cytoplasm</location>
    </subcellularLocation>
</comment>
<dbReference type="PANTHER" id="PTHR21071">
    <property type="entry name" value="UDP-N-ACETYLENOLPYRUVOYLGLUCOSAMINE REDUCTASE"/>
    <property type="match status" value="1"/>
</dbReference>
<dbReference type="GO" id="GO:0071555">
    <property type="term" value="P:cell wall organization"/>
    <property type="evidence" value="ECO:0007669"/>
    <property type="project" value="UniProtKB-KW"/>
</dbReference>
<evidence type="ECO:0000256" key="14">
    <source>
        <dbReference type="ARBA" id="ARBA00023002"/>
    </source>
</evidence>
<dbReference type="UniPathway" id="UPA00219"/>
<evidence type="ECO:0000256" key="2">
    <source>
        <dbReference type="ARBA" id="ARBA00003921"/>
    </source>
</evidence>
<dbReference type="InterPro" id="IPR016166">
    <property type="entry name" value="FAD-bd_PCMH"/>
</dbReference>
<evidence type="ECO:0000256" key="9">
    <source>
        <dbReference type="ARBA" id="ARBA00022630"/>
    </source>
</evidence>
<dbReference type="InterPro" id="IPR011601">
    <property type="entry name" value="MurB_C"/>
</dbReference>
<dbReference type="GO" id="GO:0008762">
    <property type="term" value="F:UDP-N-acetylmuramate dehydrogenase activity"/>
    <property type="evidence" value="ECO:0007669"/>
    <property type="project" value="UniProtKB-UniRule"/>
</dbReference>
<evidence type="ECO:0000256" key="1">
    <source>
        <dbReference type="ARBA" id="ARBA00001974"/>
    </source>
</evidence>
<gene>
    <name evidence="19" type="primary">murB</name>
    <name evidence="21" type="ordered locus">SpiGrapes_0109</name>
</gene>
<dbReference type="GO" id="GO:0008360">
    <property type="term" value="P:regulation of cell shape"/>
    <property type="evidence" value="ECO:0007669"/>
    <property type="project" value="UniProtKB-KW"/>
</dbReference>
<dbReference type="GO" id="GO:0071949">
    <property type="term" value="F:FAD binding"/>
    <property type="evidence" value="ECO:0007669"/>
    <property type="project" value="InterPro"/>
</dbReference>
<keyword evidence="22" id="KW-1185">Reference proteome</keyword>
<name>G8QTK8_SPHPG</name>
<dbReference type="InterPro" id="IPR036635">
    <property type="entry name" value="MurB_C_sf"/>
</dbReference>
<dbReference type="SUPFAM" id="SSF56194">
    <property type="entry name" value="Uridine diphospho-N-Acetylenolpyruvylglucosamine reductase, MurB, C-terminal domain"/>
    <property type="match status" value="1"/>
</dbReference>
<dbReference type="EMBL" id="CP003155">
    <property type="protein sequence ID" value="AEV27973.1"/>
    <property type="molecule type" value="Genomic_DNA"/>
</dbReference>
<keyword evidence="16 19" id="KW-0961">Cell wall biogenesis/degradation</keyword>
<evidence type="ECO:0000256" key="6">
    <source>
        <dbReference type="ARBA" id="ARBA00015188"/>
    </source>
</evidence>
<evidence type="ECO:0000256" key="7">
    <source>
        <dbReference type="ARBA" id="ARBA00022490"/>
    </source>
</evidence>
<dbReference type="Proteomes" id="UP000005632">
    <property type="component" value="Chromosome"/>
</dbReference>
<dbReference type="Gene3D" id="3.90.78.10">
    <property type="entry name" value="UDP-N-acetylenolpyruvoylglucosamine reductase, C-terminal domain"/>
    <property type="match status" value="1"/>
</dbReference>
<evidence type="ECO:0000256" key="10">
    <source>
        <dbReference type="ARBA" id="ARBA00022827"/>
    </source>
</evidence>
<evidence type="ECO:0000256" key="8">
    <source>
        <dbReference type="ARBA" id="ARBA00022618"/>
    </source>
</evidence>
<dbReference type="NCBIfam" id="NF010480">
    <property type="entry name" value="PRK13905.1"/>
    <property type="match status" value="1"/>
</dbReference>
<protein>
    <recommendedName>
        <fullName evidence="6 19">UDP-N-acetylenolpyruvoylglucosamine reductase</fullName>
        <ecNumber evidence="5 19">1.3.1.98</ecNumber>
    </recommendedName>
    <alternativeName>
        <fullName evidence="17 19">UDP-N-acetylmuramate dehydrogenase</fullName>
    </alternativeName>
</protein>
<comment type="cofactor">
    <cofactor evidence="1 19">
        <name>FAD</name>
        <dbReference type="ChEBI" id="CHEBI:57692"/>
    </cofactor>
</comment>
<dbReference type="KEGG" id="sgp:SpiGrapes_0109"/>
<comment type="catalytic activity">
    <reaction evidence="18 19">
        <text>UDP-N-acetyl-alpha-D-muramate + NADP(+) = UDP-N-acetyl-3-O-(1-carboxyvinyl)-alpha-D-glucosamine + NADPH + H(+)</text>
        <dbReference type="Rhea" id="RHEA:12248"/>
        <dbReference type="ChEBI" id="CHEBI:15378"/>
        <dbReference type="ChEBI" id="CHEBI:57783"/>
        <dbReference type="ChEBI" id="CHEBI:58349"/>
        <dbReference type="ChEBI" id="CHEBI:68483"/>
        <dbReference type="ChEBI" id="CHEBI:70757"/>
        <dbReference type="EC" id="1.3.1.98"/>
    </reaction>
</comment>
<evidence type="ECO:0000256" key="3">
    <source>
        <dbReference type="ARBA" id="ARBA00004496"/>
    </source>
</evidence>
<dbReference type="InterPro" id="IPR016169">
    <property type="entry name" value="FAD-bd_PCMH_sub2"/>
</dbReference>
<dbReference type="AlphaFoldDB" id="G8QTK8"/>
<dbReference type="GO" id="GO:0005829">
    <property type="term" value="C:cytosol"/>
    <property type="evidence" value="ECO:0007669"/>
    <property type="project" value="TreeGrafter"/>
</dbReference>
<keyword evidence="12 19" id="KW-0133">Cell shape</keyword>
<dbReference type="PANTHER" id="PTHR21071:SF4">
    <property type="entry name" value="UDP-N-ACETYLENOLPYRUVOYLGLUCOSAMINE REDUCTASE"/>
    <property type="match status" value="1"/>
</dbReference>
<comment type="pathway">
    <text evidence="4 19">Cell wall biogenesis; peptidoglycan biosynthesis.</text>
</comment>
<comment type="similarity">
    <text evidence="19">Belongs to the MurB family.</text>
</comment>
<dbReference type="HOGENOM" id="CLU_035304_1_1_12"/>
<evidence type="ECO:0000256" key="19">
    <source>
        <dbReference type="HAMAP-Rule" id="MF_00037"/>
    </source>
</evidence>
<reference evidence="21 22" key="1">
    <citation type="submission" date="2011-11" db="EMBL/GenBank/DDBJ databases">
        <title>Complete sequence of Spirochaeta sp. grapes.</title>
        <authorList>
            <consortium name="US DOE Joint Genome Institute"/>
            <person name="Lucas S."/>
            <person name="Han J."/>
            <person name="Lapidus A."/>
            <person name="Cheng J.-F."/>
            <person name="Goodwin L."/>
            <person name="Pitluck S."/>
            <person name="Peters L."/>
            <person name="Ovchinnikova G."/>
            <person name="Munk A.C."/>
            <person name="Detter J.C."/>
            <person name="Han C."/>
            <person name="Tapia R."/>
            <person name="Land M."/>
            <person name="Hauser L."/>
            <person name="Kyrpides N."/>
            <person name="Ivanova N."/>
            <person name="Pagani I."/>
            <person name="Ritalahtilisa K."/>
            <person name="Loeffler F."/>
            <person name="Woyke T."/>
        </authorList>
    </citation>
    <scope>NUCLEOTIDE SEQUENCE [LARGE SCALE GENOMIC DNA]</scope>
    <source>
        <strain evidence="22">ATCC BAA-1885 / DSM 22778 / Grapes</strain>
    </source>
</reference>
<keyword evidence="8 19" id="KW-0132">Cell division</keyword>
<dbReference type="STRING" id="158190.SpiGrapes_0109"/>
<evidence type="ECO:0000256" key="13">
    <source>
        <dbReference type="ARBA" id="ARBA00022984"/>
    </source>
</evidence>
<organism evidence="21 22">
    <name type="scientific">Sphaerochaeta pleomorpha (strain ATCC BAA-1885 / DSM 22778 / Grapes)</name>
    <dbReference type="NCBI Taxonomy" id="158190"/>
    <lineage>
        <taxon>Bacteria</taxon>
        <taxon>Pseudomonadati</taxon>
        <taxon>Spirochaetota</taxon>
        <taxon>Spirochaetia</taxon>
        <taxon>Spirochaetales</taxon>
        <taxon>Sphaerochaetaceae</taxon>
        <taxon>Sphaerochaeta</taxon>
    </lineage>
</organism>
<evidence type="ECO:0000256" key="17">
    <source>
        <dbReference type="ARBA" id="ARBA00031026"/>
    </source>
</evidence>
<dbReference type="HAMAP" id="MF_00037">
    <property type="entry name" value="MurB"/>
    <property type="match status" value="1"/>
</dbReference>
<keyword evidence="13 19" id="KW-0573">Peptidoglycan synthesis</keyword>
<dbReference type="GO" id="GO:0009252">
    <property type="term" value="P:peptidoglycan biosynthetic process"/>
    <property type="evidence" value="ECO:0007669"/>
    <property type="project" value="UniProtKB-UniRule"/>
</dbReference>
<evidence type="ECO:0000313" key="22">
    <source>
        <dbReference type="Proteomes" id="UP000005632"/>
    </source>
</evidence>
<evidence type="ECO:0000256" key="5">
    <source>
        <dbReference type="ARBA" id="ARBA00012518"/>
    </source>
</evidence>
<sequence>MAINVRNSGEKINLEELLEYEVPLSDHTTIHTGGKADCAAHPSDFEELRSLLSYAEEQQMKVTVLGGGSNCLISDNGIEGLTIVTTHLTRLHISGELFCVRCGLSLDRAIDRSIEAGLSGLENLGGIPGTIGGAIFGNSGANNVQTSDLLYYVDYMTLDGKLHRMQTHADEFSYRKSPFSDHRDFIMYEAGFRLIPTIQTSDARLRKEEAKRKRKLDGQYDNPSLGCVFKNPPGHVAGKLIEECNLKGMQIGGAAISNRHGNIITNFNGKATSQNIFDLIAHIQAVVQKEQHITLEPEIQFIGRW</sequence>
<keyword evidence="7 19" id="KW-0963">Cytoplasm</keyword>
<dbReference type="OrthoDB" id="9804753at2"/>
<evidence type="ECO:0000256" key="15">
    <source>
        <dbReference type="ARBA" id="ARBA00023306"/>
    </source>
</evidence>
<dbReference type="InterPro" id="IPR003170">
    <property type="entry name" value="MurB"/>
</dbReference>
<evidence type="ECO:0000259" key="20">
    <source>
        <dbReference type="PROSITE" id="PS51387"/>
    </source>
</evidence>
<keyword evidence="10 19" id="KW-0274">FAD</keyword>
<dbReference type="InterPro" id="IPR016167">
    <property type="entry name" value="FAD-bd_PCMH_sub1"/>
</dbReference>
<dbReference type="eggNOG" id="COG0812">
    <property type="taxonomic scope" value="Bacteria"/>
</dbReference>
<dbReference type="Pfam" id="PF02873">
    <property type="entry name" value="MurB_C"/>
    <property type="match status" value="1"/>
</dbReference>
<dbReference type="Pfam" id="PF01565">
    <property type="entry name" value="FAD_binding_4"/>
    <property type="match status" value="1"/>
</dbReference>
<feature type="active site" evidence="19">
    <location>
        <position position="298"/>
    </location>
</feature>
<dbReference type="InterPro" id="IPR006094">
    <property type="entry name" value="Oxid_FAD_bind_N"/>
</dbReference>
<dbReference type="EC" id="1.3.1.98" evidence="5 19"/>
<accession>G8QTK8</accession>
<feature type="domain" description="FAD-binding PCMH-type" evidence="20">
    <location>
        <begin position="32"/>
        <end position="197"/>
    </location>
</feature>
<evidence type="ECO:0000256" key="18">
    <source>
        <dbReference type="ARBA" id="ARBA00048914"/>
    </source>
</evidence>
<feature type="active site" description="Proton donor" evidence="19">
    <location>
        <position position="227"/>
    </location>
</feature>
<dbReference type="PROSITE" id="PS51387">
    <property type="entry name" value="FAD_PCMH"/>
    <property type="match status" value="1"/>
</dbReference>